<dbReference type="InterPro" id="IPR023881">
    <property type="entry name" value="Thiol_BshA"/>
</dbReference>
<reference evidence="3 4" key="1">
    <citation type="submission" date="2021-03" db="EMBL/GenBank/DDBJ databases">
        <title>Genomic Encyclopedia of Type Strains, Phase IV (KMG-IV): sequencing the most valuable type-strain genomes for metagenomic binning, comparative biology and taxonomic classification.</title>
        <authorList>
            <person name="Goeker M."/>
        </authorList>
    </citation>
    <scope>NUCLEOTIDE SEQUENCE [LARGE SCALE GENOMIC DNA]</scope>
    <source>
        <strain evidence="3 4">DSM 27138</strain>
    </source>
</reference>
<dbReference type="PANTHER" id="PTHR45947">
    <property type="entry name" value="SULFOQUINOVOSYL TRANSFERASE SQD2"/>
    <property type="match status" value="1"/>
</dbReference>
<proteinExistence type="predicted"/>
<dbReference type="Pfam" id="PF13439">
    <property type="entry name" value="Glyco_transf_4"/>
    <property type="match status" value="1"/>
</dbReference>
<dbReference type="EMBL" id="JAGGLG010000036">
    <property type="protein sequence ID" value="MBP2019822.1"/>
    <property type="molecule type" value="Genomic_DNA"/>
</dbReference>
<evidence type="ECO:0000259" key="2">
    <source>
        <dbReference type="Pfam" id="PF13439"/>
    </source>
</evidence>
<evidence type="ECO:0000313" key="4">
    <source>
        <dbReference type="Proteomes" id="UP001519289"/>
    </source>
</evidence>
<dbReference type="Gene3D" id="3.40.50.2000">
    <property type="entry name" value="Glycogen Phosphorylase B"/>
    <property type="match status" value="2"/>
</dbReference>
<evidence type="ECO:0000259" key="1">
    <source>
        <dbReference type="Pfam" id="PF00534"/>
    </source>
</evidence>
<dbReference type="InterPro" id="IPR050194">
    <property type="entry name" value="Glycosyltransferase_grp1"/>
</dbReference>
<dbReference type="SUPFAM" id="SSF53756">
    <property type="entry name" value="UDP-Glycosyltransferase/glycogen phosphorylase"/>
    <property type="match status" value="1"/>
</dbReference>
<gene>
    <name evidence="3" type="ORF">J2Z79_003264</name>
</gene>
<dbReference type="InterPro" id="IPR001296">
    <property type="entry name" value="Glyco_trans_1"/>
</dbReference>
<name>A0ABS4JWA9_9FIRM</name>
<comment type="caution">
    <text evidence="3">The sequence shown here is derived from an EMBL/GenBank/DDBJ whole genome shotgun (WGS) entry which is preliminary data.</text>
</comment>
<accession>A0ABS4JWA9</accession>
<dbReference type="PANTHER" id="PTHR45947:SF3">
    <property type="entry name" value="SULFOQUINOVOSYL TRANSFERASE SQD2"/>
    <property type="match status" value="1"/>
</dbReference>
<feature type="domain" description="Glycosyltransferase subfamily 4-like N-terminal" evidence="2">
    <location>
        <begin position="11"/>
        <end position="178"/>
    </location>
</feature>
<keyword evidence="4" id="KW-1185">Reference proteome</keyword>
<feature type="domain" description="Glycosyl transferase family 1" evidence="1">
    <location>
        <begin position="195"/>
        <end position="348"/>
    </location>
</feature>
<organism evidence="3 4">
    <name type="scientific">Symbiobacterium terraclitae</name>
    <dbReference type="NCBI Taxonomy" id="557451"/>
    <lineage>
        <taxon>Bacteria</taxon>
        <taxon>Bacillati</taxon>
        <taxon>Bacillota</taxon>
        <taxon>Clostridia</taxon>
        <taxon>Eubacteriales</taxon>
        <taxon>Symbiobacteriaceae</taxon>
        <taxon>Symbiobacterium</taxon>
    </lineage>
</organism>
<protein>
    <submittedName>
        <fullName evidence="3">N-acetyl-alpha-D-glucosaminyl L-malate synthase BshA</fullName>
    </submittedName>
</protein>
<evidence type="ECO:0000313" key="3">
    <source>
        <dbReference type="EMBL" id="MBP2019822.1"/>
    </source>
</evidence>
<dbReference type="Pfam" id="PF00534">
    <property type="entry name" value="Glycos_transf_1"/>
    <property type="match status" value="1"/>
</dbReference>
<dbReference type="NCBIfam" id="TIGR03999">
    <property type="entry name" value="thiol_BshA"/>
    <property type="match status" value="1"/>
</dbReference>
<sequence>MRIGIVCYPSVGGSGIVATELAAQLARRGHEIHIVSSDVPFRLSQFEERIRFHQVETPTYPLFRESPYVLALANKLVEVHRLAGLDVIHAHYAVPHATAAFLAREIIGPGAPGVVTTLHGTDITLMGSDPSFTEIIAFSINRSDAVTAVSESLRTDTVTLLPVQREVRVIPNFLDCARWRRSEPAGLCGRLACGGERVLMHMSNFRRVKRPWDVVEIFSRVCRAVESRLILVGDGPELAPALALAERLGVRERILVLGNQEQVVPLLSAADVFLLPSEQESFGLAALEAMACGVPVVVSRTGGLPEVVVEGETGFLCQVGDVDAMAARVVQILQDDGLRRRMGAAAMERVRRHFCADRVVPQYEALYREVVG</sequence>
<dbReference type="RefSeq" id="WP_209467923.1">
    <property type="nucleotide sequence ID" value="NZ_JAGGLG010000036.1"/>
</dbReference>
<dbReference type="Proteomes" id="UP001519289">
    <property type="component" value="Unassembled WGS sequence"/>
</dbReference>
<dbReference type="InterPro" id="IPR028098">
    <property type="entry name" value="Glyco_trans_4-like_N"/>
</dbReference>